<dbReference type="AlphaFoldDB" id="A0A9W8G196"/>
<proteinExistence type="predicted"/>
<reference evidence="1" key="1">
    <citation type="submission" date="2022-07" db="EMBL/GenBank/DDBJ databases">
        <title>Phylogenomic reconstructions and comparative analyses of Kickxellomycotina fungi.</title>
        <authorList>
            <person name="Reynolds N.K."/>
            <person name="Stajich J.E."/>
            <person name="Barry K."/>
            <person name="Grigoriev I.V."/>
            <person name="Crous P."/>
            <person name="Smith M.E."/>
        </authorList>
    </citation>
    <scope>NUCLEOTIDE SEQUENCE</scope>
    <source>
        <strain evidence="1">NRRL 3115</strain>
    </source>
</reference>
<organism evidence="1 2">
    <name type="scientific">Coemansia spiralis</name>
    <dbReference type="NCBI Taxonomy" id="417178"/>
    <lineage>
        <taxon>Eukaryota</taxon>
        <taxon>Fungi</taxon>
        <taxon>Fungi incertae sedis</taxon>
        <taxon>Zoopagomycota</taxon>
        <taxon>Kickxellomycotina</taxon>
        <taxon>Kickxellomycetes</taxon>
        <taxon>Kickxellales</taxon>
        <taxon>Kickxellaceae</taxon>
        <taxon>Coemansia</taxon>
    </lineage>
</organism>
<accession>A0A9W8G196</accession>
<dbReference type="EMBL" id="JANBTW010000046">
    <property type="protein sequence ID" value="KAJ2675679.1"/>
    <property type="molecule type" value="Genomic_DNA"/>
</dbReference>
<dbReference type="OrthoDB" id="5578050at2759"/>
<protein>
    <submittedName>
        <fullName evidence="1">Uncharacterized protein</fullName>
    </submittedName>
</protein>
<sequence>MLVTKRLSNPIKYSHLRRLSNIKKQILRESSSFDQKLVETYPEPTSTMYIVDYDELRETVKSIWRKRQPDDKIKIVAFVVPKGNEAAIDFAILHNSNYQQVLDTISLAENTFVFYELEDGYSAPPSSPTVQIANNNLDIGTCNDMYENNAVFNEFIVSAFPEDPESTCAVKLNSLLFV</sequence>
<dbReference type="Proteomes" id="UP001151518">
    <property type="component" value="Unassembled WGS sequence"/>
</dbReference>
<evidence type="ECO:0000313" key="2">
    <source>
        <dbReference type="Proteomes" id="UP001151518"/>
    </source>
</evidence>
<gene>
    <name evidence="1" type="ORF">GGI25_003877</name>
</gene>
<comment type="caution">
    <text evidence="1">The sequence shown here is derived from an EMBL/GenBank/DDBJ whole genome shotgun (WGS) entry which is preliminary data.</text>
</comment>
<evidence type="ECO:0000313" key="1">
    <source>
        <dbReference type="EMBL" id="KAJ2675679.1"/>
    </source>
</evidence>
<name>A0A9W8G196_9FUNG</name>